<feature type="compositionally biased region" description="Polar residues" evidence="1">
    <location>
        <begin position="301"/>
        <end position="312"/>
    </location>
</feature>
<feature type="compositionally biased region" description="Low complexity" evidence="1">
    <location>
        <begin position="281"/>
        <end position="300"/>
    </location>
</feature>
<feature type="region of interest" description="Disordered" evidence="1">
    <location>
        <begin position="281"/>
        <end position="312"/>
    </location>
</feature>
<name>A0ABR1Q5X9_9PEZI</name>
<evidence type="ECO:0000313" key="2">
    <source>
        <dbReference type="EMBL" id="KAK7947957.1"/>
    </source>
</evidence>
<dbReference type="Proteomes" id="UP001391051">
    <property type="component" value="Unassembled WGS sequence"/>
</dbReference>
<keyword evidence="3" id="KW-1185">Reference proteome</keyword>
<proteinExistence type="predicted"/>
<evidence type="ECO:0000313" key="3">
    <source>
        <dbReference type="Proteomes" id="UP001391051"/>
    </source>
</evidence>
<dbReference type="EMBL" id="JAQQWE010000006">
    <property type="protein sequence ID" value="KAK7947957.1"/>
    <property type="molecule type" value="Genomic_DNA"/>
</dbReference>
<dbReference type="RefSeq" id="XP_066697463.1">
    <property type="nucleotide sequence ID" value="XM_066845065.1"/>
</dbReference>
<organism evidence="2 3">
    <name type="scientific">Apiospora aurea</name>
    <dbReference type="NCBI Taxonomy" id="335848"/>
    <lineage>
        <taxon>Eukaryota</taxon>
        <taxon>Fungi</taxon>
        <taxon>Dikarya</taxon>
        <taxon>Ascomycota</taxon>
        <taxon>Pezizomycotina</taxon>
        <taxon>Sordariomycetes</taxon>
        <taxon>Xylariomycetidae</taxon>
        <taxon>Amphisphaeriales</taxon>
        <taxon>Apiosporaceae</taxon>
        <taxon>Apiospora</taxon>
    </lineage>
</organism>
<sequence length="312" mass="34624">MDFYDLKDTLKTLQPGVAQRRIEDIKTNVKLLHAMPFNGNHVGALCDVLQSIVRKDTSGYLKNLSVLEEVVKRPSNVIEIMITFLKTETPITDDELLQTICFLSSHNKIKALKKDTFTSYGGESIYKDLTKLYESKDTSSKRIRKLVDTSISDVESHDREVIYFLLTSGNVAPPLAFDIDRVAKRCDVDIVRLILEELPGTPLKQITDLIKGSPSRQGGESKKVKKYTTKLAWLLRLISAHDAQTFIAAVNNASARLAMLPRHIARNYTIALEWLESSESSDSSGSSGSSGNSGNSGNENAQIVNNAIYENS</sequence>
<accession>A0ABR1Q5X9</accession>
<gene>
    <name evidence="2" type="ORF">PG986_008843</name>
</gene>
<reference evidence="2 3" key="1">
    <citation type="submission" date="2023-01" db="EMBL/GenBank/DDBJ databases">
        <title>Analysis of 21 Apiospora genomes using comparative genomics revels a genus with tremendous synthesis potential of carbohydrate active enzymes and secondary metabolites.</title>
        <authorList>
            <person name="Sorensen T."/>
        </authorList>
    </citation>
    <scope>NUCLEOTIDE SEQUENCE [LARGE SCALE GENOMIC DNA]</scope>
    <source>
        <strain evidence="2 3">CBS 24483</strain>
    </source>
</reference>
<evidence type="ECO:0000256" key="1">
    <source>
        <dbReference type="SAM" id="MobiDB-lite"/>
    </source>
</evidence>
<dbReference type="GeneID" id="92078127"/>
<comment type="caution">
    <text evidence="2">The sequence shown here is derived from an EMBL/GenBank/DDBJ whole genome shotgun (WGS) entry which is preliminary data.</text>
</comment>
<protein>
    <submittedName>
        <fullName evidence="2">Uncharacterized protein</fullName>
    </submittedName>
</protein>